<feature type="compositionally biased region" description="Basic residues" evidence="1">
    <location>
        <begin position="16"/>
        <end position="25"/>
    </location>
</feature>
<gene>
    <name evidence="3" type="ORF">DFH01_05080</name>
</gene>
<comment type="caution">
    <text evidence="3">The sequence shown here is derived from an EMBL/GenBank/DDBJ whole genome shotgun (WGS) entry which is preliminary data.</text>
</comment>
<reference evidence="4" key="1">
    <citation type="submission" date="2018-05" db="EMBL/GenBank/DDBJ databases">
        <authorList>
            <person name="Du Z."/>
            <person name="Wang X."/>
        </authorList>
    </citation>
    <scope>NUCLEOTIDE SEQUENCE [LARGE SCALE GENOMIC DNA]</scope>
    <source>
        <strain evidence="4">CQN31</strain>
    </source>
</reference>
<protein>
    <recommendedName>
        <fullName evidence="5">DUF2628 domain-containing protein</fullName>
    </recommendedName>
</protein>
<feature type="region of interest" description="Disordered" evidence="1">
    <location>
        <begin position="1"/>
        <end position="25"/>
    </location>
</feature>
<dbReference type="AlphaFoldDB" id="A0A317FKM1"/>
<feature type="transmembrane region" description="Helical" evidence="2">
    <location>
        <begin position="69"/>
        <end position="88"/>
    </location>
</feature>
<dbReference type="Proteomes" id="UP000245765">
    <property type="component" value="Unassembled WGS sequence"/>
</dbReference>
<accession>A0A317FKM1</accession>
<keyword evidence="2" id="KW-1133">Transmembrane helix</keyword>
<dbReference type="Pfam" id="PF10947">
    <property type="entry name" value="DUF2628"/>
    <property type="match status" value="1"/>
</dbReference>
<keyword evidence="4" id="KW-1185">Reference proteome</keyword>
<sequence>MLQGGGACAADGHGGRPARRRRHPLHQGHAGRVRVRLYTVHGEPPRKVEGPEGWPQPKGPPPVLLRDGFSLYPFLFGFLWFLAQRLWIEAGVMLALTVAAMVLLPDPYAAAAVLALHVIAGFEGRDRQRARLARRGMPELAVVAAPDMDLAWFRLAAQRPDLVKAAP</sequence>
<evidence type="ECO:0008006" key="5">
    <source>
        <dbReference type="Google" id="ProtNLM"/>
    </source>
</evidence>
<organism evidence="3 4">
    <name type="scientific">Falsiroseomonas bella</name>
    <dbReference type="NCBI Taxonomy" id="2184016"/>
    <lineage>
        <taxon>Bacteria</taxon>
        <taxon>Pseudomonadati</taxon>
        <taxon>Pseudomonadota</taxon>
        <taxon>Alphaproteobacteria</taxon>
        <taxon>Acetobacterales</taxon>
        <taxon>Roseomonadaceae</taxon>
        <taxon>Falsiroseomonas</taxon>
    </lineage>
</organism>
<dbReference type="EMBL" id="QGNA01000001">
    <property type="protein sequence ID" value="PWS39315.1"/>
    <property type="molecule type" value="Genomic_DNA"/>
</dbReference>
<dbReference type="InterPro" id="IPR024399">
    <property type="entry name" value="DUF2628"/>
</dbReference>
<name>A0A317FKM1_9PROT</name>
<evidence type="ECO:0000313" key="4">
    <source>
        <dbReference type="Proteomes" id="UP000245765"/>
    </source>
</evidence>
<evidence type="ECO:0000313" key="3">
    <source>
        <dbReference type="EMBL" id="PWS39315.1"/>
    </source>
</evidence>
<feature type="transmembrane region" description="Helical" evidence="2">
    <location>
        <begin position="94"/>
        <end position="122"/>
    </location>
</feature>
<keyword evidence="2" id="KW-0812">Transmembrane</keyword>
<evidence type="ECO:0000256" key="1">
    <source>
        <dbReference type="SAM" id="MobiDB-lite"/>
    </source>
</evidence>
<evidence type="ECO:0000256" key="2">
    <source>
        <dbReference type="SAM" id="Phobius"/>
    </source>
</evidence>
<keyword evidence="2" id="KW-0472">Membrane</keyword>
<proteinExistence type="predicted"/>